<evidence type="ECO:0000256" key="1">
    <source>
        <dbReference type="ARBA" id="ARBA00008408"/>
    </source>
</evidence>
<keyword evidence="3" id="KW-0808">Transferase</keyword>
<sequence length="556" mass="63069">MDVIVNNNVSPVTVPVAAVAPSSSSGTTSGKVANGNGVPASAIPPSSAARSLRVRTSSQSGKYNEFAVLNEIQLCPSVMSEDTRKMLPPTTETIQCKPFPIRGERANYVNSPHVIAMVGLPARGKTYISKKLSRYLNWIGINTKVFNLGEYRRHATDAYRSHEFFRPDNEKAMAIRQHCAEMALEDVCQWLENGGEVAVFDATNSTRERRRMIREIIVHKMGYKLFFVESVCDDPQIIEQNIMEVKVSSPDYRNMNMEQALSDFRLRIEHYQERYEMLEEDTEKELSYMKIFNTGEKVVVHKHEGHIQSRIVYYLMNIHITPRTIYLTRHGESEHNLKGLIGGDSNLSDRGRRYSQALAKYIEEQQIEGLRVWTSWLKRTIQTVADVNAPQERWKALNEIDAGTCEEMTYEDIQAKFPVEFKARDQNKFAYRYPRGESYEDLVVRLEPVMMELERQGNVLVVSHQAVLRCVLAYFLDKTADELPYLKVPLHTVIKLTPVAYGCKVEHIKLPIDAVDTHRAKPEMSDDSFGSATASPERETSGTGTVAADQNGSCSR</sequence>
<accession>A0A8D8ANX7</accession>
<organism evidence="14">
    <name type="scientific">Culex pipiens</name>
    <name type="common">House mosquito</name>
    <dbReference type="NCBI Taxonomy" id="7175"/>
    <lineage>
        <taxon>Eukaryota</taxon>
        <taxon>Metazoa</taxon>
        <taxon>Ecdysozoa</taxon>
        <taxon>Arthropoda</taxon>
        <taxon>Hexapoda</taxon>
        <taxon>Insecta</taxon>
        <taxon>Pterygota</taxon>
        <taxon>Neoptera</taxon>
        <taxon>Endopterygota</taxon>
        <taxon>Diptera</taxon>
        <taxon>Nematocera</taxon>
        <taxon>Culicoidea</taxon>
        <taxon>Culicidae</taxon>
        <taxon>Culicinae</taxon>
        <taxon>Culicini</taxon>
        <taxon>Culex</taxon>
        <taxon>Culex</taxon>
    </lineage>
</organism>
<keyword evidence="7" id="KW-0067">ATP-binding</keyword>
<evidence type="ECO:0000256" key="4">
    <source>
        <dbReference type="ARBA" id="ARBA00022741"/>
    </source>
</evidence>
<keyword evidence="2" id="KW-0597">Phosphoprotein</keyword>
<feature type="active site" description="Tele-phosphohistidine intermediate" evidence="9">
    <location>
        <position position="330"/>
    </location>
</feature>
<dbReference type="FunFam" id="3.40.50.300:FF:000047">
    <property type="entry name" value="6-phosphofructo-2-kinase/fructose-2, 6-bisphosphatase 3 isoform 2"/>
    <property type="match status" value="1"/>
</dbReference>
<evidence type="ECO:0000313" key="14">
    <source>
        <dbReference type="EMBL" id="CAG6460547.1"/>
    </source>
</evidence>
<keyword evidence="4" id="KW-0547">Nucleotide-binding</keyword>
<dbReference type="PANTHER" id="PTHR10606">
    <property type="entry name" value="6-PHOSPHOFRUCTO-2-KINASE/FRUCTOSE-2,6-BISPHOSPHATASE"/>
    <property type="match status" value="1"/>
</dbReference>
<dbReference type="SMART" id="SM00855">
    <property type="entry name" value="PGAM"/>
    <property type="match status" value="1"/>
</dbReference>
<evidence type="ECO:0000256" key="6">
    <source>
        <dbReference type="ARBA" id="ARBA00022801"/>
    </source>
</evidence>
<dbReference type="PANTHER" id="PTHR10606:SF44">
    <property type="entry name" value="6-PHOSPHOFRUCTO 2-KINASE_FRUCTOSE 2,6-BISPHOSPHATASE LONG FORM"/>
    <property type="match status" value="1"/>
</dbReference>
<dbReference type="InterPro" id="IPR003094">
    <property type="entry name" value="6Pfruct_kin"/>
</dbReference>
<dbReference type="Pfam" id="PF00300">
    <property type="entry name" value="His_Phos_1"/>
    <property type="match status" value="1"/>
</dbReference>
<dbReference type="EMBL" id="HBUE01040842">
    <property type="protein sequence ID" value="CAG6460547.1"/>
    <property type="molecule type" value="Transcribed_RNA"/>
</dbReference>
<dbReference type="CDD" id="cd07067">
    <property type="entry name" value="HP_PGM_like"/>
    <property type="match status" value="1"/>
</dbReference>
<evidence type="ECO:0000256" key="5">
    <source>
        <dbReference type="ARBA" id="ARBA00022777"/>
    </source>
</evidence>
<dbReference type="InterPro" id="IPR013079">
    <property type="entry name" value="6Phosfructo_kin"/>
</dbReference>
<dbReference type="FunFam" id="3.40.50.1240:FF:000001">
    <property type="entry name" value="6-phosphofructo-2-kinase/fructose-2, 6-bisphosphatase 3 isoform 2"/>
    <property type="match status" value="1"/>
</dbReference>
<keyword evidence="8" id="KW-0511">Multifunctional enzyme</keyword>
<name>A0A8D8ANX7_CULPI</name>
<dbReference type="InterPro" id="IPR027417">
    <property type="entry name" value="P-loop_NTPase"/>
</dbReference>
<dbReference type="InterPro" id="IPR013078">
    <property type="entry name" value="His_Pase_superF_clade-1"/>
</dbReference>
<protein>
    <submittedName>
        <fullName evidence="14">6-phosphofructo-2-kinase/fructose-2,6-bisphosphatase 2</fullName>
    </submittedName>
</protein>
<evidence type="ECO:0000256" key="3">
    <source>
        <dbReference type="ARBA" id="ARBA00022679"/>
    </source>
</evidence>
<dbReference type="GO" id="GO:0004331">
    <property type="term" value="F:fructose-2,6-bisphosphate 2-phosphatase activity"/>
    <property type="evidence" value="ECO:0007669"/>
    <property type="project" value="TreeGrafter"/>
</dbReference>
<feature type="region of interest" description="Disordered" evidence="12">
    <location>
        <begin position="20"/>
        <end position="49"/>
    </location>
</feature>
<dbReference type="GO" id="GO:0003873">
    <property type="term" value="F:6-phosphofructo-2-kinase activity"/>
    <property type="evidence" value="ECO:0007669"/>
    <property type="project" value="InterPro"/>
</dbReference>
<feature type="domain" description="6-phosphofructo-2-kinase" evidence="13">
    <location>
        <begin position="108"/>
        <end position="322"/>
    </location>
</feature>
<evidence type="ECO:0000256" key="10">
    <source>
        <dbReference type="PIRSR" id="PIRSR613078-2"/>
    </source>
</evidence>
<feature type="compositionally biased region" description="Low complexity" evidence="12">
    <location>
        <begin position="20"/>
        <end position="30"/>
    </location>
</feature>
<dbReference type="InterPro" id="IPR001345">
    <property type="entry name" value="PG/BPGM_mutase_AS"/>
</dbReference>
<evidence type="ECO:0000256" key="12">
    <source>
        <dbReference type="SAM" id="MobiDB-lite"/>
    </source>
</evidence>
<evidence type="ECO:0000256" key="9">
    <source>
        <dbReference type="PIRSR" id="PIRSR613078-1"/>
    </source>
</evidence>
<dbReference type="Gene3D" id="3.40.50.1240">
    <property type="entry name" value="Phosphoglycerate mutase-like"/>
    <property type="match status" value="1"/>
</dbReference>
<keyword evidence="5 14" id="KW-0418">Kinase</keyword>
<dbReference type="AlphaFoldDB" id="A0A8D8ANX7"/>
<feature type="compositionally biased region" description="Polar residues" evidence="12">
    <location>
        <begin position="541"/>
        <end position="556"/>
    </location>
</feature>
<feature type="binding site" evidence="10">
    <location>
        <begin position="329"/>
        <end position="336"/>
    </location>
    <ligand>
        <name>substrate</name>
    </ligand>
</feature>
<dbReference type="GO" id="GO:0006003">
    <property type="term" value="P:fructose 2,6-bisphosphate metabolic process"/>
    <property type="evidence" value="ECO:0007669"/>
    <property type="project" value="InterPro"/>
</dbReference>
<evidence type="ECO:0000259" key="13">
    <source>
        <dbReference type="Pfam" id="PF01591"/>
    </source>
</evidence>
<comment type="similarity">
    <text evidence="1">In the C-terminal section; belongs to the phosphoglycerate mutase family.</text>
</comment>
<evidence type="ECO:0000256" key="11">
    <source>
        <dbReference type="SAM" id="Coils"/>
    </source>
</evidence>
<dbReference type="GO" id="GO:0005524">
    <property type="term" value="F:ATP binding"/>
    <property type="evidence" value="ECO:0007669"/>
    <property type="project" value="UniProtKB-KW"/>
</dbReference>
<evidence type="ECO:0000256" key="8">
    <source>
        <dbReference type="ARBA" id="ARBA00023268"/>
    </source>
</evidence>
<proteinExistence type="inferred from homology"/>
<feature type="compositionally biased region" description="Low complexity" evidence="12">
    <location>
        <begin position="39"/>
        <end position="49"/>
    </location>
</feature>
<dbReference type="SUPFAM" id="SSF52540">
    <property type="entry name" value="P-loop containing nucleoside triphosphate hydrolases"/>
    <property type="match status" value="1"/>
</dbReference>
<feature type="active site" description="Proton donor/acceptor" evidence="9">
    <location>
        <position position="399"/>
    </location>
</feature>
<dbReference type="PROSITE" id="PS00175">
    <property type="entry name" value="PG_MUTASE"/>
    <property type="match status" value="1"/>
</dbReference>
<feature type="coiled-coil region" evidence="11">
    <location>
        <begin position="254"/>
        <end position="281"/>
    </location>
</feature>
<reference evidence="14" key="1">
    <citation type="submission" date="2021-05" db="EMBL/GenBank/DDBJ databases">
        <authorList>
            <person name="Alioto T."/>
            <person name="Alioto T."/>
            <person name="Gomez Garrido J."/>
        </authorList>
    </citation>
    <scope>NUCLEOTIDE SEQUENCE</scope>
</reference>
<dbReference type="SUPFAM" id="SSF53254">
    <property type="entry name" value="Phosphoglycerate mutase-like"/>
    <property type="match status" value="1"/>
</dbReference>
<dbReference type="Gene3D" id="3.40.50.300">
    <property type="entry name" value="P-loop containing nucleotide triphosphate hydrolases"/>
    <property type="match status" value="1"/>
</dbReference>
<keyword evidence="11" id="KW-0175">Coiled coil</keyword>
<feature type="region of interest" description="Disordered" evidence="12">
    <location>
        <begin position="521"/>
        <end position="556"/>
    </location>
</feature>
<evidence type="ECO:0000256" key="7">
    <source>
        <dbReference type="ARBA" id="ARBA00022840"/>
    </source>
</evidence>
<dbReference type="InterPro" id="IPR029033">
    <property type="entry name" value="His_PPase_superfam"/>
</dbReference>
<dbReference type="GO" id="GO:0005829">
    <property type="term" value="C:cytosol"/>
    <property type="evidence" value="ECO:0007669"/>
    <property type="project" value="TreeGrafter"/>
</dbReference>
<dbReference type="PRINTS" id="PR00991">
    <property type="entry name" value="6PFRUCTKNASE"/>
</dbReference>
<dbReference type="GO" id="GO:0006000">
    <property type="term" value="P:fructose metabolic process"/>
    <property type="evidence" value="ECO:0007669"/>
    <property type="project" value="InterPro"/>
</dbReference>
<evidence type="ECO:0000256" key="2">
    <source>
        <dbReference type="ARBA" id="ARBA00022553"/>
    </source>
</evidence>
<keyword evidence="6" id="KW-0378">Hydrolase</keyword>
<dbReference type="Pfam" id="PF01591">
    <property type="entry name" value="6PF2K"/>
    <property type="match status" value="1"/>
</dbReference>
<feature type="binding site" evidence="10">
    <location>
        <position position="379"/>
    </location>
    <ligand>
        <name>substrate</name>
    </ligand>
</feature>